<evidence type="ECO:0000313" key="2">
    <source>
        <dbReference type="EMBL" id="MDR7336254.1"/>
    </source>
</evidence>
<name>A0ABU2AGE9_9BURK</name>
<reference evidence="2 3" key="1">
    <citation type="submission" date="2023-07" db="EMBL/GenBank/DDBJ databases">
        <title>Sorghum-associated microbial communities from plants grown in Nebraska, USA.</title>
        <authorList>
            <person name="Schachtman D."/>
        </authorList>
    </citation>
    <scope>NUCLEOTIDE SEQUENCE [LARGE SCALE GENOMIC DNA]</scope>
    <source>
        <strain evidence="2 3">BE316</strain>
    </source>
</reference>
<dbReference type="EMBL" id="JAVDXV010000015">
    <property type="protein sequence ID" value="MDR7336254.1"/>
    <property type="molecule type" value="Genomic_DNA"/>
</dbReference>
<dbReference type="Pfam" id="PF09509">
    <property type="entry name" value="Hypoth_Ymh"/>
    <property type="match status" value="1"/>
</dbReference>
<feature type="domain" description="Conserved hypothetical protein CHP02391" evidence="1">
    <location>
        <begin position="135"/>
        <end position="249"/>
    </location>
</feature>
<dbReference type="InterPro" id="IPR012654">
    <property type="entry name" value="CHP02391"/>
</dbReference>
<dbReference type="NCBIfam" id="TIGR02391">
    <property type="entry name" value="hypoth_ymh"/>
    <property type="match status" value="1"/>
</dbReference>
<dbReference type="RefSeq" id="WP_310333255.1">
    <property type="nucleotide sequence ID" value="NZ_JAVDXV010000015.1"/>
</dbReference>
<sequence>MQTKIQGRAMTTDGARTEQQLNEGISLLMEQIEVLQHKSLDAEMQKDGVRLKVVVSSFRNAISEIFGSNSQEYREYGTLEMFGGPLRVGITPHELHQARIRGRDHMVAVASELIQRLQRKLRLLANRTVVPSPALHPKIAAAVGDLVVNGHPWEAVFAACKALILHVKDRSGRHDLDGVPLMRHVFSKNTPILRFNAQASPTDGDEQEGMMHLYEGVIMALRNPGGHAFPTGSEGRALQYVGLISMLAERADEATLSP</sequence>
<accession>A0ABU2AGE9</accession>
<protein>
    <submittedName>
        <fullName evidence="2">Uncharacterized protein (TIGR02391 family)</fullName>
    </submittedName>
</protein>
<comment type="caution">
    <text evidence="2">The sequence shown here is derived from an EMBL/GenBank/DDBJ whole genome shotgun (WGS) entry which is preliminary data.</text>
</comment>
<organism evidence="2 3">
    <name type="scientific">Roseateles asaccharophilus</name>
    <dbReference type="NCBI Taxonomy" id="582607"/>
    <lineage>
        <taxon>Bacteria</taxon>
        <taxon>Pseudomonadati</taxon>
        <taxon>Pseudomonadota</taxon>
        <taxon>Betaproteobacteria</taxon>
        <taxon>Burkholderiales</taxon>
        <taxon>Sphaerotilaceae</taxon>
        <taxon>Roseateles</taxon>
    </lineage>
</organism>
<evidence type="ECO:0000259" key="1">
    <source>
        <dbReference type="Pfam" id="PF09509"/>
    </source>
</evidence>
<proteinExistence type="predicted"/>
<dbReference type="Proteomes" id="UP001180825">
    <property type="component" value="Unassembled WGS sequence"/>
</dbReference>
<keyword evidence="3" id="KW-1185">Reference proteome</keyword>
<gene>
    <name evidence="2" type="ORF">J2X21_005428</name>
</gene>
<evidence type="ECO:0000313" key="3">
    <source>
        <dbReference type="Proteomes" id="UP001180825"/>
    </source>
</evidence>